<dbReference type="PANTHER" id="PTHR47027">
    <property type="entry name" value="REVERSE TRANSCRIPTASE DOMAIN-CONTAINING PROTEIN"/>
    <property type="match status" value="1"/>
</dbReference>
<dbReference type="Gene3D" id="3.30.70.270">
    <property type="match status" value="1"/>
</dbReference>
<evidence type="ECO:0000259" key="1">
    <source>
        <dbReference type="PROSITE" id="PS50878"/>
    </source>
</evidence>
<dbReference type="InterPro" id="IPR043128">
    <property type="entry name" value="Rev_trsase/Diguanyl_cyclase"/>
</dbReference>
<sequence length="107" mass="12334">MWFNTSFHNLRRLRSNIDVKRGIRQGDAISPKIFSATLENVMRGLEYDDMGVKVDGRHLHHLRFADDIVLTTSSINQAERVLAEFYETSKKIGLQLNLDKTVFVRNG</sequence>
<dbReference type="PROSITE" id="PS50878">
    <property type="entry name" value="RT_POL"/>
    <property type="match status" value="1"/>
</dbReference>
<proteinExistence type="predicted"/>
<protein>
    <recommendedName>
        <fullName evidence="1">Reverse transcriptase domain-containing protein</fullName>
    </recommendedName>
</protein>
<dbReference type="Pfam" id="PF00078">
    <property type="entry name" value="RVT_1"/>
    <property type="match status" value="1"/>
</dbReference>
<dbReference type="InterPro" id="IPR043502">
    <property type="entry name" value="DNA/RNA_pol_sf"/>
</dbReference>
<keyword evidence="3" id="KW-1185">Reference proteome</keyword>
<dbReference type="PANTHER" id="PTHR47027:SF20">
    <property type="entry name" value="REVERSE TRANSCRIPTASE-LIKE PROTEIN WITH RNA-DIRECTED DNA POLYMERASE DOMAIN"/>
    <property type="match status" value="1"/>
</dbReference>
<dbReference type="EMBL" id="JAVFWL010000006">
    <property type="protein sequence ID" value="KAK6764118.1"/>
    <property type="molecule type" value="Genomic_DNA"/>
</dbReference>
<name>A0ABR1ENI8_NECAM</name>
<dbReference type="SUPFAM" id="SSF56672">
    <property type="entry name" value="DNA/RNA polymerases"/>
    <property type="match status" value="1"/>
</dbReference>
<reference evidence="2 3" key="1">
    <citation type="submission" date="2023-08" db="EMBL/GenBank/DDBJ databases">
        <title>A Necator americanus chromosomal reference genome.</title>
        <authorList>
            <person name="Ilik V."/>
            <person name="Petrzelkova K.J."/>
            <person name="Pardy F."/>
            <person name="Fuh T."/>
            <person name="Niatou-Singa F.S."/>
            <person name="Gouil Q."/>
            <person name="Baker L."/>
            <person name="Ritchie M.E."/>
            <person name="Jex A.R."/>
            <person name="Gazzola D."/>
            <person name="Li H."/>
            <person name="Toshio Fujiwara R."/>
            <person name="Zhan B."/>
            <person name="Aroian R.V."/>
            <person name="Pafco B."/>
            <person name="Schwarz E.M."/>
        </authorList>
    </citation>
    <scope>NUCLEOTIDE SEQUENCE [LARGE SCALE GENOMIC DNA]</scope>
    <source>
        <strain evidence="2 3">Aroian</strain>
        <tissue evidence="2">Whole animal</tissue>
    </source>
</reference>
<dbReference type="Proteomes" id="UP001303046">
    <property type="component" value="Unassembled WGS sequence"/>
</dbReference>
<evidence type="ECO:0000313" key="3">
    <source>
        <dbReference type="Proteomes" id="UP001303046"/>
    </source>
</evidence>
<accession>A0ABR1ENI8</accession>
<evidence type="ECO:0000313" key="2">
    <source>
        <dbReference type="EMBL" id="KAK6764118.1"/>
    </source>
</evidence>
<dbReference type="InterPro" id="IPR000477">
    <property type="entry name" value="RT_dom"/>
</dbReference>
<organism evidence="2 3">
    <name type="scientific">Necator americanus</name>
    <name type="common">Human hookworm</name>
    <dbReference type="NCBI Taxonomy" id="51031"/>
    <lineage>
        <taxon>Eukaryota</taxon>
        <taxon>Metazoa</taxon>
        <taxon>Ecdysozoa</taxon>
        <taxon>Nematoda</taxon>
        <taxon>Chromadorea</taxon>
        <taxon>Rhabditida</taxon>
        <taxon>Rhabditina</taxon>
        <taxon>Rhabditomorpha</taxon>
        <taxon>Strongyloidea</taxon>
        <taxon>Ancylostomatidae</taxon>
        <taxon>Bunostominae</taxon>
        <taxon>Necator</taxon>
    </lineage>
</organism>
<feature type="domain" description="Reverse transcriptase" evidence="1">
    <location>
        <begin position="1"/>
        <end position="107"/>
    </location>
</feature>
<comment type="caution">
    <text evidence="2">The sequence shown here is derived from an EMBL/GenBank/DDBJ whole genome shotgun (WGS) entry which is preliminary data.</text>
</comment>
<gene>
    <name evidence="2" type="primary">Necator_chrX.g24607</name>
    <name evidence="2" type="ORF">RB195_024442</name>
</gene>